<evidence type="ECO:0000256" key="5">
    <source>
        <dbReference type="ARBA" id="ARBA00022833"/>
    </source>
</evidence>
<evidence type="ECO:0000259" key="11">
    <source>
        <dbReference type="PROSITE" id="PS50158"/>
    </source>
</evidence>
<dbReference type="GO" id="GO:0071036">
    <property type="term" value="P:nuclear polyadenylation-dependent snoRNA catabolic process"/>
    <property type="evidence" value="ECO:0007669"/>
    <property type="project" value="TreeGrafter"/>
</dbReference>
<comment type="subcellular location">
    <subcellularLocation>
        <location evidence="1">Nucleus</location>
    </subcellularLocation>
</comment>
<feature type="compositionally biased region" description="Low complexity" evidence="10">
    <location>
        <begin position="173"/>
        <end position="183"/>
    </location>
</feature>
<feature type="compositionally biased region" description="Basic residues" evidence="10">
    <location>
        <begin position="238"/>
        <end position="250"/>
    </location>
</feature>
<dbReference type="OMA" id="NCFEMGH"/>
<feature type="region of interest" description="Disordered" evidence="10">
    <location>
        <begin position="1455"/>
        <end position="1474"/>
    </location>
</feature>
<evidence type="ECO:0000313" key="12">
    <source>
        <dbReference type="Proteomes" id="UP000504633"/>
    </source>
</evidence>
<keyword evidence="5" id="KW-0862">Zinc</keyword>
<evidence type="ECO:0000256" key="9">
    <source>
        <dbReference type="PROSITE-ProRule" id="PRU00047"/>
    </source>
</evidence>
<dbReference type="SMART" id="SM00343">
    <property type="entry name" value="ZnF_C2HC"/>
    <property type="match status" value="4"/>
</dbReference>
<feature type="region of interest" description="Disordered" evidence="10">
    <location>
        <begin position="528"/>
        <end position="560"/>
    </location>
</feature>
<feature type="region of interest" description="Disordered" evidence="10">
    <location>
        <begin position="448"/>
        <end position="510"/>
    </location>
</feature>
<keyword evidence="12" id="KW-1185">Reference proteome</keyword>
<dbReference type="InterPro" id="IPR036875">
    <property type="entry name" value="Znf_CCHC_sf"/>
</dbReference>
<evidence type="ECO:0000256" key="7">
    <source>
        <dbReference type="ARBA" id="ARBA00041190"/>
    </source>
</evidence>
<feature type="compositionally biased region" description="Polar residues" evidence="10">
    <location>
        <begin position="67"/>
        <end position="79"/>
    </location>
</feature>
<feature type="region of interest" description="Disordered" evidence="10">
    <location>
        <begin position="623"/>
        <end position="644"/>
    </location>
</feature>
<protein>
    <recommendedName>
        <fullName evidence="7">Zinc finger CCHC domain-containing protein 7</fullName>
    </recommendedName>
    <alternativeName>
        <fullName evidence="8">TRAMP-like complex RNA-binding factor ZCCHC7</fullName>
    </alternativeName>
</protein>
<dbReference type="GO" id="GO:0071035">
    <property type="term" value="P:nuclear polyadenylation-dependent rRNA catabolic process"/>
    <property type="evidence" value="ECO:0007669"/>
    <property type="project" value="TreeGrafter"/>
</dbReference>
<feature type="compositionally biased region" description="Low complexity" evidence="10">
    <location>
        <begin position="56"/>
        <end position="66"/>
    </location>
</feature>
<dbReference type="RefSeq" id="XP_023164135.2">
    <property type="nucleotide sequence ID" value="XM_023308367.2"/>
</dbReference>
<feature type="region of interest" description="Disordered" evidence="10">
    <location>
        <begin position="574"/>
        <end position="604"/>
    </location>
</feature>
<dbReference type="GeneID" id="111594881"/>
<evidence type="ECO:0000256" key="8">
    <source>
        <dbReference type="ARBA" id="ARBA00043023"/>
    </source>
</evidence>
<dbReference type="PANTHER" id="PTHR46543:SF1">
    <property type="entry name" value="ZINC FINGER CCHC DOMAIN-CONTAINING PROTEIN 7"/>
    <property type="match status" value="1"/>
</dbReference>
<evidence type="ECO:0000256" key="10">
    <source>
        <dbReference type="SAM" id="MobiDB-lite"/>
    </source>
</evidence>
<feature type="compositionally biased region" description="Basic residues" evidence="10">
    <location>
        <begin position="468"/>
        <end position="477"/>
    </location>
</feature>
<dbReference type="GO" id="GO:0071038">
    <property type="term" value="P:TRAMP-dependent tRNA surveillance pathway"/>
    <property type="evidence" value="ECO:0007669"/>
    <property type="project" value="TreeGrafter"/>
</dbReference>
<dbReference type="InterPro" id="IPR051644">
    <property type="entry name" value="TRAMP_AT-DNA-binding"/>
</dbReference>
<dbReference type="InterPro" id="IPR001878">
    <property type="entry name" value="Znf_CCHC"/>
</dbReference>
<feature type="domain" description="CCHC-type" evidence="11">
    <location>
        <begin position="802"/>
        <end position="818"/>
    </location>
</feature>
<feature type="compositionally biased region" description="Polar residues" evidence="10">
    <location>
        <begin position="673"/>
        <end position="691"/>
    </location>
</feature>
<keyword evidence="2" id="KW-0479">Metal-binding</keyword>
<feature type="region of interest" description="Disordered" evidence="10">
    <location>
        <begin position="376"/>
        <end position="398"/>
    </location>
</feature>
<dbReference type="GO" id="GO:0008270">
    <property type="term" value="F:zinc ion binding"/>
    <property type="evidence" value="ECO:0007669"/>
    <property type="project" value="UniProtKB-KW"/>
</dbReference>
<name>A0A6J1LL35_DROHY</name>
<dbReference type="GO" id="GO:0071031">
    <property type="term" value="P:nuclear mRNA surveillance of mRNA 3'-end processing"/>
    <property type="evidence" value="ECO:0007669"/>
    <property type="project" value="TreeGrafter"/>
</dbReference>
<dbReference type="KEGG" id="dhe:111594881"/>
<evidence type="ECO:0000256" key="3">
    <source>
        <dbReference type="ARBA" id="ARBA00022737"/>
    </source>
</evidence>
<feature type="compositionally biased region" description="Low complexity" evidence="10">
    <location>
        <begin position="1437"/>
        <end position="1447"/>
    </location>
</feature>
<dbReference type="Proteomes" id="UP000504633">
    <property type="component" value="Unplaced"/>
</dbReference>
<dbReference type="CTD" id="84186"/>
<accession>A0A6J1LL35</accession>
<sequence>MMSDLEEMDSEQLNELESILYASIHYNDTTSEQQQHTLDVHVDVDMDAQSMPPPQQQIEQQQKQQQRFVSNKRIINNATAKPRYWSDNNTETATANDNWKSKAKTTAETPTTDEPGATTEQDKRDAVPTKKLNNAKKSSLLPKQTKALNPVQQLLQQQQQMRQQPKMPHKKQPQVQKPPKSQQTSNPKIEDDEPERFDQRLLVAIPSNFPTGKHERHGPFAKANRKLEQHQRLAEKRQKSKRVQANKKLRQNKEQPMELINLVDSEKSSDADDVVIVPLPPVPIIDVDSSDEEQEPQTPAVSYLEENAMDAADVSLTGEQITDQVTMASQLNSPSSSVLSSDDFIVQKDTSRLLAERARATDEDLLVLTENAIRDAAEPASQEKEQPADTSSEYEFVPPSRLEEIKQNYRVDEQQFRALDVYESESDLTESGVYCKAKQKSVPTIIRNVDSDSDSTDIERVVEPTVNKTKRLRKRRASSTNQSQSDPNNECDQGDTESDDAGVQATGVPGIARGMAVERCKRKIRRISQMRNSESVAPAGQHKKTSVDDASSESGAEETLPTARQIAERLLQQEQGKKQATPEQHLPQNGEPMDSVGSDANTEDEAEMSNAIIEVCTIDDDESRAKADQHLPQNGEPMDNVGSDANAEYEADMSDAIIDVCMIDDDQSPAKPNLNTENTKQMQEVSTTNTDPDPDSEPETEAENTEENEAAAEVNNMEIQRKMKKVLAEVQVEPNLPELEEQLRVKDLIGWNEEMCRFYNDSWHGENFNLQKILKGMSGQRSEWRINHADRFPPARKRSNLKCSNCFEMGHIRSKCPRPRKPVICYMCGMTGHAEPRCPNAICLGCGSKQSIYVQTCNKCSFHSRMICQLCKVRGHSSDKCPDLWRRYHSTTRSNAVLNSKVQYRPKHCSYCSLRGHLFEECRHRFGEFRNMNHTSRIISHQKVCKDRSEPISYLTDLRSSFAIDLHFHFNWTSEFSKNSCYARFLIAVGLAKPAEKRKKNASVQQLKVYTNDYVPNPQARAARRITSATTSSTIVEELPVEDKPDSASVVDAEVLKVAEPEPAPVQIQQEEISSNFDNKSPTPNKSISNSSLTASKSTVTPHDLDSDSNYSFSEHFELPSSTTRPNEQENEPEQAKTRPMENLPDIIPLSTTSNEQDEDNDMTIGTKSQGISMCVNNKAPPATTTPLPESLPDVPSEAKILMARDQTEYLFSPEGREFLTASAKQCNVNVRMDFKEYGYVLVIYGMKKNQEALQLMLLRRNQDVKRKSNEFQSQKPPKRIDVLIRFIRDGITSLAGDLGNAKTHYFRIKELEQMNTKNGYKLAERKRRLLNMILFGQAGLSNGNMHLDQLLIILKRLLNEHAGDENATAAMRNEIEEHWRIIFSAYPHPNYETLLQSYVKLDVKNRMSTLNIEPALLGQQMINKKRERLASPPPAATAEPSKTSSPNKRSLLTAKWSDQQQKQPPPPPLWKHDERAQLSSPAMQPNSNSRTAKQRAQPHAKSLGQQKRQLRPLPPVWQHEEQHNNNNKQRIPKQQRDKSRPVPQQSQQQQKLLLPCNNMQQRTPAGKLQLQRNRPLQSECVRLLAGMERGDSRINTDASKPSMFWSRESLKYLDDLFKLTTNPETLERLQRVLDRSRRGQLSHNDYRAVIRLHSLMGGGSSYQRGT</sequence>
<evidence type="ECO:0000313" key="13">
    <source>
        <dbReference type="RefSeq" id="XP_023164135.2"/>
    </source>
</evidence>
<feature type="compositionally biased region" description="Basic and acidic residues" evidence="10">
    <location>
        <begin position="376"/>
        <end position="387"/>
    </location>
</feature>
<evidence type="ECO:0000256" key="6">
    <source>
        <dbReference type="ARBA" id="ARBA00023242"/>
    </source>
</evidence>
<feature type="region of interest" description="Disordered" evidence="10">
    <location>
        <begin position="1480"/>
        <end position="1553"/>
    </location>
</feature>
<dbReference type="PANTHER" id="PTHR46543">
    <property type="entry name" value="ZINC FINGER CCHC DOMAIN-CONTAINING PROTEIN 7"/>
    <property type="match status" value="1"/>
</dbReference>
<feature type="region of interest" description="Disordered" evidence="10">
    <location>
        <begin position="665"/>
        <end position="711"/>
    </location>
</feature>
<keyword evidence="6" id="KW-0539">Nucleus</keyword>
<feature type="compositionally biased region" description="Low complexity" evidence="10">
    <location>
        <begin position="87"/>
        <end position="98"/>
    </location>
</feature>
<feature type="compositionally biased region" description="Polar residues" evidence="10">
    <location>
        <begin position="478"/>
        <end position="491"/>
    </location>
</feature>
<dbReference type="GO" id="GO:0031499">
    <property type="term" value="C:TRAMP complex"/>
    <property type="evidence" value="ECO:0007669"/>
    <property type="project" value="TreeGrafter"/>
</dbReference>
<feature type="domain" description="CCHC-type" evidence="11">
    <location>
        <begin position="825"/>
        <end position="840"/>
    </location>
</feature>
<feature type="region of interest" description="Disordered" evidence="10">
    <location>
        <begin position="1061"/>
        <end position="1167"/>
    </location>
</feature>
<gene>
    <name evidence="13" type="primary">LOC111594881</name>
</gene>
<evidence type="ECO:0000256" key="2">
    <source>
        <dbReference type="ARBA" id="ARBA00022723"/>
    </source>
</evidence>
<dbReference type="SUPFAM" id="SSF57756">
    <property type="entry name" value="Retrovirus zinc finger-like domains"/>
    <property type="match status" value="1"/>
</dbReference>
<dbReference type="GO" id="GO:0003723">
    <property type="term" value="F:RNA binding"/>
    <property type="evidence" value="ECO:0007669"/>
    <property type="project" value="TreeGrafter"/>
</dbReference>
<organism evidence="12 13">
    <name type="scientific">Drosophila hydei</name>
    <name type="common">Fruit fly</name>
    <dbReference type="NCBI Taxonomy" id="7224"/>
    <lineage>
        <taxon>Eukaryota</taxon>
        <taxon>Metazoa</taxon>
        <taxon>Ecdysozoa</taxon>
        <taxon>Arthropoda</taxon>
        <taxon>Hexapoda</taxon>
        <taxon>Insecta</taxon>
        <taxon>Pterygota</taxon>
        <taxon>Neoptera</taxon>
        <taxon>Endopterygota</taxon>
        <taxon>Diptera</taxon>
        <taxon>Brachycera</taxon>
        <taxon>Muscomorpha</taxon>
        <taxon>Ephydroidea</taxon>
        <taxon>Drosophilidae</taxon>
        <taxon>Drosophila</taxon>
    </lineage>
</organism>
<feature type="region of interest" description="Disordered" evidence="10">
    <location>
        <begin position="47"/>
        <end position="196"/>
    </location>
</feature>
<keyword evidence="4 9" id="KW-0863">Zinc-finger</keyword>
<dbReference type="OrthoDB" id="7608935at2759"/>
<feature type="compositionally biased region" description="Basic and acidic residues" evidence="10">
    <location>
        <begin position="227"/>
        <end position="237"/>
    </location>
</feature>
<feature type="compositionally biased region" description="Polar residues" evidence="10">
    <location>
        <begin position="1067"/>
        <end position="1101"/>
    </location>
</feature>
<feature type="region of interest" description="Disordered" evidence="10">
    <location>
        <begin position="227"/>
        <end position="253"/>
    </location>
</feature>
<feature type="compositionally biased region" description="Low complexity" evidence="10">
    <location>
        <begin position="130"/>
        <end position="143"/>
    </location>
</feature>
<proteinExistence type="predicted"/>
<feature type="compositionally biased region" description="Polar residues" evidence="10">
    <location>
        <begin position="1480"/>
        <end position="1492"/>
    </location>
</feature>
<keyword evidence="3" id="KW-0677">Repeat</keyword>
<dbReference type="GO" id="GO:0071037">
    <property type="term" value="P:nuclear polyadenylation-dependent snRNA catabolic process"/>
    <property type="evidence" value="ECO:0007669"/>
    <property type="project" value="TreeGrafter"/>
</dbReference>
<feature type="compositionally biased region" description="Acidic residues" evidence="10">
    <location>
        <begin position="692"/>
        <end position="710"/>
    </location>
</feature>
<dbReference type="Gene3D" id="4.10.60.10">
    <property type="entry name" value="Zinc finger, CCHC-type"/>
    <property type="match status" value="2"/>
</dbReference>
<dbReference type="PROSITE" id="PS50158">
    <property type="entry name" value="ZF_CCHC"/>
    <property type="match status" value="2"/>
</dbReference>
<feature type="compositionally biased region" description="Low complexity" evidence="10">
    <location>
        <begin position="150"/>
        <end position="166"/>
    </location>
</feature>
<feature type="region of interest" description="Disordered" evidence="10">
    <location>
        <begin position="1429"/>
        <end position="1449"/>
    </location>
</feature>
<reference evidence="13" key="1">
    <citation type="submission" date="2025-08" db="UniProtKB">
        <authorList>
            <consortium name="RefSeq"/>
        </authorList>
    </citation>
    <scope>IDENTIFICATION</scope>
    <source>
        <strain evidence="13">15085-1641.00</strain>
        <tissue evidence="13">Whole body</tissue>
    </source>
</reference>
<evidence type="ECO:0000256" key="1">
    <source>
        <dbReference type="ARBA" id="ARBA00004123"/>
    </source>
</evidence>
<dbReference type="GO" id="GO:0071039">
    <property type="term" value="P:nuclear polyadenylation-dependent CUT catabolic process"/>
    <property type="evidence" value="ECO:0007669"/>
    <property type="project" value="TreeGrafter"/>
</dbReference>
<evidence type="ECO:0000256" key="4">
    <source>
        <dbReference type="ARBA" id="ARBA00022771"/>
    </source>
</evidence>